<proteinExistence type="predicted"/>
<dbReference type="Pfam" id="PF13374">
    <property type="entry name" value="TPR_10"/>
    <property type="match status" value="1"/>
</dbReference>
<dbReference type="InterPro" id="IPR019734">
    <property type="entry name" value="TPR_rpt"/>
</dbReference>
<keyword evidence="2" id="KW-1185">Reference proteome</keyword>
<dbReference type="Proteomes" id="UP001620295">
    <property type="component" value="Unassembled WGS sequence"/>
</dbReference>
<dbReference type="RefSeq" id="WP_404749656.1">
    <property type="nucleotide sequence ID" value="NZ_JBJDQH010000448.1"/>
</dbReference>
<evidence type="ECO:0000313" key="1">
    <source>
        <dbReference type="EMBL" id="MFK4273988.1"/>
    </source>
</evidence>
<organism evidence="1 2">
    <name type="scientific">Streptomyces milbemycinicus</name>
    <dbReference type="NCBI Taxonomy" id="476552"/>
    <lineage>
        <taxon>Bacteria</taxon>
        <taxon>Bacillati</taxon>
        <taxon>Actinomycetota</taxon>
        <taxon>Actinomycetes</taxon>
        <taxon>Kitasatosporales</taxon>
        <taxon>Streptomycetaceae</taxon>
        <taxon>Streptomyces</taxon>
    </lineage>
</organism>
<dbReference type="InterPro" id="IPR011990">
    <property type="entry name" value="TPR-like_helical_dom_sf"/>
</dbReference>
<dbReference type="Gene3D" id="1.25.40.10">
    <property type="entry name" value="Tetratricopeptide repeat domain"/>
    <property type="match status" value="1"/>
</dbReference>
<dbReference type="SUPFAM" id="SSF48452">
    <property type="entry name" value="TPR-like"/>
    <property type="match status" value="1"/>
</dbReference>
<sequence length="150" mass="16292">ELARQGVKIYEDLGRTLRLANGKYALGLVLTRAGRPDEALEQLTDALSLFHESRQPLWEGMTHQRIAEAHLTVDRPAQAASHAEQALALRGIGGEWRRAIVLTVLGKALIEIGQTGRAEACWREALSIHEQLGATEADEVRGLLTPAAAA</sequence>
<accession>A0ABW8M813</accession>
<feature type="non-terminal residue" evidence="1">
    <location>
        <position position="1"/>
    </location>
</feature>
<evidence type="ECO:0000313" key="2">
    <source>
        <dbReference type="Proteomes" id="UP001620295"/>
    </source>
</evidence>
<name>A0ABW8M813_9ACTN</name>
<reference evidence="1 2" key="1">
    <citation type="submission" date="2024-11" db="EMBL/GenBank/DDBJ databases">
        <title>The Natural Products Discovery Center: Release of the First 8490 Sequenced Strains for Exploring Actinobacteria Biosynthetic Diversity.</title>
        <authorList>
            <person name="Kalkreuter E."/>
            <person name="Kautsar S.A."/>
            <person name="Yang D."/>
            <person name="Bader C.D."/>
            <person name="Teijaro C.N."/>
            <person name="Fluegel L."/>
            <person name="Davis C.M."/>
            <person name="Simpson J.R."/>
            <person name="Lauterbach L."/>
            <person name="Steele A.D."/>
            <person name="Gui C."/>
            <person name="Meng S."/>
            <person name="Li G."/>
            <person name="Viehrig K."/>
            <person name="Ye F."/>
            <person name="Su P."/>
            <person name="Kiefer A.F."/>
            <person name="Nichols A."/>
            <person name="Cepeda A.J."/>
            <person name="Yan W."/>
            <person name="Fan B."/>
            <person name="Jiang Y."/>
            <person name="Adhikari A."/>
            <person name="Zheng C.-J."/>
            <person name="Schuster L."/>
            <person name="Cowan T.M."/>
            <person name="Smanski M.J."/>
            <person name="Chevrette M.G."/>
            <person name="De Carvalho L.P.S."/>
            <person name="Shen B."/>
        </authorList>
    </citation>
    <scope>NUCLEOTIDE SEQUENCE [LARGE SCALE GENOMIC DNA]</scope>
    <source>
        <strain evidence="1 2">NPDC020863</strain>
    </source>
</reference>
<dbReference type="SMART" id="SM00028">
    <property type="entry name" value="TPR"/>
    <property type="match status" value="3"/>
</dbReference>
<dbReference type="EMBL" id="JBJDQH010000448">
    <property type="protein sequence ID" value="MFK4273988.1"/>
    <property type="molecule type" value="Genomic_DNA"/>
</dbReference>
<protein>
    <submittedName>
        <fullName evidence="1">Tetratricopeptide repeat protein</fullName>
    </submittedName>
</protein>
<dbReference type="Pfam" id="PF13424">
    <property type="entry name" value="TPR_12"/>
    <property type="match status" value="1"/>
</dbReference>
<gene>
    <name evidence="1" type="ORF">ACI2L5_55570</name>
</gene>
<comment type="caution">
    <text evidence="1">The sequence shown here is derived from an EMBL/GenBank/DDBJ whole genome shotgun (WGS) entry which is preliminary data.</text>
</comment>